<evidence type="ECO:0000313" key="2">
    <source>
        <dbReference type="EMBL" id="CAG8619586.1"/>
    </source>
</evidence>
<feature type="non-terminal residue" evidence="2">
    <location>
        <position position="530"/>
    </location>
</feature>
<dbReference type="EMBL" id="CAJVPQ010003154">
    <property type="protein sequence ID" value="CAG8619586.1"/>
    <property type="molecule type" value="Genomic_DNA"/>
</dbReference>
<feature type="compositionally biased region" description="Basic and acidic residues" evidence="1">
    <location>
        <begin position="143"/>
        <end position="152"/>
    </location>
</feature>
<dbReference type="Proteomes" id="UP000789570">
    <property type="component" value="Unassembled WGS sequence"/>
</dbReference>
<dbReference type="AlphaFoldDB" id="A0A9N9CYB4"/>
<organism evidence="2 3">
    <name type="scientific">Funneliformis caledonium</name>
    <dbReference type="NCBI Taxonomy" id="1117310"/>
    <lineage>
        <taxon>Eukaryota</taxon>
        <taxon>Fungi</taxon>
        <taxon>Fungi incertae sedis</taxon>
        <taxon>Mucoromycota</taxon>
        <taxon>Glomeromycotina</taxon>
        <taxon>Glomeromycetes</taxon>
        <taxon>Glomerales</taxon>
        <taxon>Glomeraceae</taxon>
        <taxon>Funneliformis</taxon>
    </lineage>
</organism>
<name>A0A9N9CYB4_9GLOM</name>
<comment type="caution">
    <text evidence="2">The sequence shown here is derived from an EMBL/GenBank/DDBJ whole genome shotgun (WGS) entry which is preliminary data.</text>
</comment>
<evidence type="ECO:0000256" key="1">
    <source>
        <dbReference type="SAM" id="MobiDB-lite"/>
    </source>
</evidence>
<sequence length="530" mass="61019">MTFTSEKTHSYFTSVKAGFWSLKHYVDWIIKNESELPLWETCLADFYGSLDFIVYHRSLSRLDRVVAEKILKAKELPETKELMEDLRIPYEQVYNGKYGKSIYKTVVHVQKEESIFASASKKTRTKKEKDITSRATITTESSNVKEKGEPSFRRSPRPMKRVDYSEMGDSDEGKKSEKIRRLNSTAHSQSTESPQPVPKTPPQAPRDLTPLEITHNKRPLNKEEIQQYSEDISVICAFDKSVAELTLEIGAELTNKLSSVRDTNPEIWTPELEKYIDNVLKKSGKQFKNATLVDVPDDLFRLYCEKVLLDFYNLVDINPTMDKKIGERKYITYQISSIYKFYEKTFFNLDFDWIESHARSARITKSETNSGIVKVDSIATRHYDGLSIWHMEVAGGPCNATDTHALGDTKKTLRMDVLNLIAILRNHFDCSVEFATKIKVFCTQVIGTRMTLYALSMLPDGRFISSELATATVPFSFYGRNQFKAIFRMMAIFHNEITKQEELMGEIDRVVLRSKGTTVRHVLKIPEELF</sequence>
<feature type="region of interest" description="Disordered" evidence="1">
    <location>
        <begin position="119"/>
        <end position="213"/>
    </location>
</feature>
<feature type="compositionally biased region" description="Pro residues" evidence="1">
    <location>
        <begin position="195"/>
        <end position="204"/>
    </location>
</feature>
<evidence type="ECO:0000313" key="3">
    <source>
        <dbReference type="Proteomes" id="UP000789570"/>
    </source>
</evidence>
<protein>
    <submittedName>
        <fullName evidence="2">188_t:CDS:1</fullName>
    </submittedName>
</protein>
<proteinExistence type="predicted"/>
<reference evidence="2" key="1">
    <citation type="submission" date="2021-06" db="EMBL/GenBank/DDBJ databases">
        <authorList>
            <person name="Kallberg Y."/>
            <person name="Tangrot J."/>
            <person name="Rosling A."/>
        </authorList>
    </citation>
    <scope>NUCLEOTIDE SEQUENCE</scope>
    <source>
        <strain evidence="2">UK204</strain>
    </source>
</reference>
<keyword evidence="3" id="KW-1185">Reference proteome</keyword>
<feature type="compositionally biased region" description="Polar residues" evidence="1">
    <location>
        <begin position="182"/>
        <end position="193"/>
    </location>
</feature>
<dbReference type="OrthoDB" id="2433122at2759"/>
<feature type="compositionally biased region" description="Polar residues" evidence="1">
    <location>
        <begin position="133"/>
        <end position="142"/>
    </location>
</feature>
<gene>
    <name evidence="2" type="ORF">FCALED_LOCUS9484</name>
</gene>
<feature type="compositionally biased region" description="Basic and acidic residues" evidence="1">
    <location>
        <begin position="171"/>
        <end position="180"/>
    </location>
</feature>
<accession>A0A9N9CYB4</accession>